<accession>A0ABW5JCD9</accession>
<dbReference type="RefSeq" id="WP_340240137.1">
    <property type="nucleotide sequence ID" value="NZ_JBBEWC010000018.1"/>
</dbReference>
<protein>
    <submittedName>
        <fullName evidence="1">Uncharacterized protein</fullName>
    </submittedName>
</protein>
<keyword evidence="2" id="KW-1185">Reference proteome</keyword>
<proteinExistence type="predicted"/>
<sequence length="57" mass="6597">MQWGIRWGIVQRMLADAPQYHYDTDTKGKPKNLKQAKKLSNKNAKEMMAYFNSLHGG</sequence>
<reference evidence="2" key="1">
    <citation type="journal article" date="2019" name="Int. J. Syst. Evol. Microbiol.">
        <title>The Global Catalogue of Microorganisms (GCM) 10K type strain sequencing project: providing services to taxonomists for standard genome sequencing and annotation.</title>
        <authorList>
            <consortium name="The Broad Institute Genomics Platform"/>
            <consortium name="The Broad Institute Genome Sequencing Center for Infectious Disease"/>
            <person name="Wu L."/>
            <person name="Ma J."/>
        </authorList>
    </citation>
    <scope>NUCLEOTIDE SEQUENCE [LARGE SCALE GENOMIC DNA]</scope>
    <source>
        <strain evidence="2">KCTC 52344</strain>
    </source>
</reference>
<gene>
    <name evidence="1" type="ORF">ACFSR2_19075</name>
</gene>
<evidence type="ECO:0000313" key="1">
    <source>
        <dbReference type="EMBL" id="MFD2523007.1"/>
    </source>
</evidence>
<name>A0ABW5JCD9_9BACT</name>
<dbReference type="Proteomes" id="UP001597510">
    <property type="component" value="Unassembled WGS sequence"/>
</dbReference>
<evidence type="ECO:0000313" key="2">
    <source>
        <dbReference type="Proteomes" id="UP001597510"/>
    </source>
</evidence>
<organism evidence="1 2">
    <name type="scientific">Emticicia soli</name>
    <dbReference type="NCBI Taxonomy" id="2027878"/>
    <lineage>
        <taxon>Bacteria</taxon>
        <taxon>Pseudomonadati</taxon>
        <taxon>Bacteroidota</taxon>
        <taxon>Cytophagia</taxon>
        <taxon>Cytophagales</taxon>
        <taxon>Leadbetterellaceae</taxon>
        <taxon>Emticicia</taxon>
    </lineage>
</organism>
<comment type="caution">
    <text evidence="1">The sequence shown here is derived from an EMBL/GenBank/DDBJ whole genome shotgun (WGS) entry which is preliminary data.</text>
</comment>
<dbReference type="EMBL" id="JBHULC010000027">
    <property type="protein sequence ID" value="MFD2523007.1"/>
    <property type="molecule type" value="Genomic_DNA"/>
</dbReference>